<keyword evidence="6 8" id="KW-1133">Transmembrane helix</keyword>
<keyword evidence="7 8" id="KW-0472">Membrane</keyword>
<dbReference type="EMBL" id="JAFREL020000006">
    <property type="protein sequence ID" value="MEO1772937.1"/>
    <property type="molecule type" value="Genomic_DNA"/>
</dbReference>
<proteinExistence type="inferred from homology"/>
<comment type="caution">
    <text evidence="9">The sequence shown here is derived from an EMBL/GenBank/DDBJ whole genome shotgun (WGS) entry which is preliminary data.</text>
</comment>
<feature type="transmembrane region" description="Helical" evidence="8">
    <location>
        <begin position="147"/>
        <end position="170"/>
    </location>
</feature>
<reference evidence="9 10" key="1">
    <citation type="submission" date="2024-02" db="EMBL/GenBank/DDBJ databases">
        <title>The Genome Sequence of Enterococcus sp. DIV0159.</title>
        <authorList>
            <person name="Earl A."/>
            <person name="Manson A."/>
            <person name="Gilmore M."/>
            <person name="Sanders J."/>
            <person name="Shea T."/>
            <person name="Howe W."/>
            <person name="Livny J."/>
            <person name="Cuomo C."/>
            <person name="Neafsey D."/>
            <person name="Birren B."/>
        </authorList>
    </citation>
    <scope>NUCLEOTIDE SEQUENCE [LARGE SCALE GENOMIC DNA]</scope>
    <source>
        <strain evidence="9 10">665A</strain>
    </source>
</reference>
<keyword evidence="5 8" id="KW-0812">Transmembrane</keyword>
<dbReference type="Gene3D" id="1.10.1760.20">
    <property type="match status" value="1"/>
</dbReference>
<evidence type="ECO:0000313" key="9">
    <source>
        <dbReference type="EMBL" id="MEO1772937.1"/>
    </source>
</evidence>
<feature type="transmembrane region" description="Helical" evidence="8">
    <location>
        <begin position="44"/>
        <end position="68"/>
    </location>
</feature>
<sequence length="233" mass="25695">MYSSNSMLFLKHRVFLRTDSLISFDEDDSKQEELLVKNVKLQKMTAVAVAASMGLILQFIALPIIPIFPFLKLDFSDIPVLINMFIFGPLAGVATAFVRSLLHLVTTGFSIDNLIGDLASFLASSMFTLPIFYLFRQQTARKKAIGIGLGILAMTIFMSIANYFVITPLYLKAFGLSAGEMLGMSLGKYVLVGIVPFNLIKGMVVSGAFLILHAKLLPWLSKKTITTHHHSSI</sequence>
<evidence type="ECO:0000256" key="4">
    <source>
        <dbReference type="ARBA" id="ARBA00022475"/>
    </source>
</evidence>
<feature type="transmembrane region" description="Helical" evidence="8">
    <location>
        <begin position="114"/>
        <end position="135"/>
    </location>
</feature>
<evidence type="ECO:0000256" key="8">
    <source>
        <dbReference type="SAM" id="Phobius"/>
    </source>
</evidence>
<evidence type="ECO:0000256" key="6">
    <source>
        <dbReference type="ARBA" id="ARBA00022989"/>
    </source>
</evidence>
<feature type="transmembrane region" description="Helical" evidence="8">
    <location>
        <begin position="190"/>
        <end position="212"/>
    </location>
</feature>
<keyword evidence="10" id="KW-1185">Reference proteome</keyword>
<dbReference type="Pfam" id="PF12822">
    <property type="entry name" value="ECF_trnsprt"/>
    <property type="match status" value="1"/>
</dbReference>
<evidence type="ECO:0000256" key="3">
    <source>
        <dbReference type="ARBA" id="ARBA00022448"/>
    </source>
</evidence>
<evidence type="ECO:0000256" key="7">
    <source>
        <dbReference type="ARBA" id="ARBA00023136"/>
    </source>
</evidence>
<evidence type="ECO:0000256" key="5">
    <source>
        <dbReference type="ARBA" id="ARBA00022692"/>
    </source>
</evidence>
<dbReference type="Proteomes" id="UP000664357">
    <property type="component" value="Unassembled WGS sequence"/>
</dbReference>
<feature type="transmembrane region" description="Helical" evidence="8">
    <location>
        <begin position="80"/>
        <end position="102"/>
    </location>
</feature>
<comment type="similarity">
    <text evidence="2">Belongs to the prokaryotic riboflavin transporter (P-RFT) (TC 2.A.87) family.</text>
</comment>
<dbReference type="PANTHER" id="PTHR38438">
    <property type="entry name" value="RIBOFLAVIN TRANSPORTER RIBU"/>
    <property type="match status" value="1"/>
</dbReference>
<keyword evidence="4" id="KW-1003">Cell membrane</keyword>
<evidence type="ECO:0000256" key="2">
    <source>
        <dbReference type="ARBA" id="ARBA00005540"/>
    </source>
</evidence>
<gene>
    <name evidence="9" type="ORF">JZO67_004920</name>
</gene>
<protein>
    <recommendedName>
        <fullName evidence="11">Riboflavin transporter</fullName>
    </recommendedName>
</protein>
<dbReference type="InterPro" id="IPR025720">
    <property type="entry name" value="RibU"/>
</dbReference>
<evidence type="ECO:0000313" key="10">
    <source>
        <dbReference type="Proteomes" id="UP000664357"/>
    </source>
</evidence>
<evidence type="ECO:0008006" key="11">
    <source>
        <dbReference type="Google" id="ProtNLM"/>
    </source>
</evidence>
<dbReference type="PANTHER" id="PTHR38438:SF1">
    <property type="entry name" value="RIBOFLAVIN TRANSPORTER RIBU"/>
    <property type="match status" value="1"/>
</dbReference>
<comment type="subcellular location">
    <subcellularLocation>
        <location evidence="1">Cell membrane</location>
        <topology evidence="1">Multi-pass membrane protein</topology>
    </subcellularLocation>
</comment>
<name>A0ABV0EW93_9ENTE</name>
<keyword evidence="3" id="KW-0813">Transport</keyword>
<evidence type="ECO:0000256" key="1">
    <source>
        <dbReference type="ARBA" id="ARBA00004651"/>
    </source>
</evidence>
<organism evidence="9 10">
    <name type="scientific">Candidatus Enterococcus ferrettii</name>
    <dbReference type="NCBI Taxonomy" id="2815324"/>
    <lineage>
        <taxon>Bacteria</taxon>
        <taxon>Bacillati</taxon>
        <taxon>Bacillota</taxon>
        <taxon>Bacilli</taxon>
        <taxon>Lactobacillales</taxon>
        <taxon>Enterococcaceae</taxon>
        <taxon>Enterococcus</taxon>
    </lineage>
</organism>
<accession>A0ABV0EW93</accession>
<dbReference type="InterPro" id="IPR024529">
    <property type="entry name" value="ECF_trnsprt_substrate-spec"/>
</dbReference>